<sequence length="44" mass="4776">MKNQISKFEEFKIEKLSKSQQKAIQGGDDPVDPSKGNGKGNGVI</sequence>
<accession>A0ABS8MB57</accession>
<gene>
    <name evidence="2" type="ORF">LNP81_07115</name>
</gene>
<dbReference type="RefSeq" id="WP_230034562.1">
    <property type="nucleotide sequence ID" value="NZ_JAJJMM010000001.1"/>
</dbReference>
<evidence type="ECO:0000313" key="3">
    <source>
        <dbReference type="Proteomes" id="UP001430679"/>
    </source>
</evidence>
<keyword evidence="3" id="KW-1185">Reference proteome</keyword>
<proteinExistence type="predicted"/>
<reference evidence="2" key="1">
    <citation type="submission" date="2021-11" db="EMBL/GenBank/DDBJ databases">
        <title>Description of novel Flavobacterium species.</title>
        <authorList>
            <person name="Saticioglu I.B."/>
            <person name="Ay H."/>
            <person name="Altun S."/>
            <person name="Duman M."/>
        </authorList>
    </citation>
    <scope>NUCLEOTIDE SEQUENCE</scope>
    <source>
        <strain evidence="2">F-30</strain>
    </source>
</reference>
<dbReference type="Proteomes" id="UP001430679">
    <property type="component" value="Unassembled WGS sequence"/>
</dbReference>
<protein>
    <submittedName>
        <fullName evidence="2">RSAM-modified peptide</fullName>
    </submittedName>
</protein>
<dbReference type="EMBL" id="JAJJMM010000001">
    <property type="protein sequence ID" value="MCC9062762.1"/>
    <property type="molecule type" value="Genomic_DNA"/>
</dbReference>
<name>A0ABS8MB57_9FLAO</name>
<comment type="caution">
    <text evidence="2">The sequence shown here is derived from an EMBL/GenBank/DDBJ whole genome shotgun (WGS) entry which is preliminary data.</text>
</comment>
<organism evidence="2 3">
    <name type="scientific">Flavobacterium piscisymbiosum</name>
    <dbReference type="NCBI Taxonomy" id="2893753"/>
    <lineage>
        <taxon>Bacteria</taxon>
        <taxon>Pseudomonadati</taxon>
        <taxon>Bacteroidota</taxon>
        <taxon>Flavobacteriia</taxon>
        <taxon>Flavobacteriales</taxon>
        <taxon>Flavobacteriaceae</taxon>
        <taxon>Flavobacterium</taxon>
    </lineage>
</organism>
<evidence type="ECO:0000313" key="2">
    <source>
        <dbReference type="EMBL" id="MCC9062762.1"/>
    </source>
</evidence>
<feature type="region of interest" description="Disordered" evidence="1">
    <location>
        <begin position="17"/>
        <end position="44"/>
    </location>
</feature>
<evidence type="ECO:0000256" key="1">
    <source>
        <dbReference type="SAM" id="MobiDB-lite"/>
    </source>
</evidence>